<dbReference type="InterPro" id="IPR047589">
    <property type="entry name" value="DUF11_rpt"/>
</dbReference>
<organism evidence="2 3">
    <name type="scientific">Desulfatibacillum alkenivorans DSM 16219</name>
    <dbReference type="NCBI Taxonomy" id="1121393"/>
    <lineage>
        <taxon>Bacteria</taxon>
        <taxon>Pseudomonadati</taxon>
        <taxon>Thermodesulfobacteriota</taxon>
        <taxon>Desulfobacteria</taxon>
        <taxon>Desulfobacterales</taxon>
        <taxon>Desulfatibacillaceae</taxon>
        <taxon>Desulfatibacillum</taxon>
    </lineage>
</organism>
<evidence type="ECO:0000313" key="2">
    <source>
        <dbReference type="EMBL" id="SHJ87033.1"/>
    </source>
</evidence>
<evidence type="ECO:0000256" key="1">
    <source>
        <dbReference type="SAM" id="SignalP"/>
    </source>
</evidence>
<protein>
    <submittedName>
        <fullName evidence="2">Conserved repeat domain-containing protein</fullName>
    </submittedName>
</protein>
<feature type="chain" id="PRO_5011979964" evidence="1">
    <location>
        <begin position="32"/>
        <end position="1002"/>
    </location>
</feature>
<dbReference type="RefSeq" id="WP_073476114.1">
    <property type="nucleotide sequence ID" value="NZ_FQZU01000013.1"/>
</dbReference>
<dbReference type="EMBL" id="FQZU01000013">
    <property type="protein sequence ID" value="SHJ87033.1"/>
    <property type="molecule type" value="Genomic_DNA"/>
</dbReference>
<sequence>MKTWNPNRQNSWKTVFAVLLALCVLPGVALATGTSAGERIQNQATATYVDANLNAQTAQSNIATVEVGQVYSATLAEDRSLYAASGQSVNFSHVLANTGNGEDTYTIALAQGISGGDDLDFDNLAVYIDQNGDGVATAGETLITNGGGTGTVTLQADTQLDLVVLAKLPTSTPGQTAGATLTVTPTSGTVDDLTAGNGVDTLDGTNEDLATVTDNAVLNVNKSSTYNDQGTDSIVDDTVTFVVTITNTGPVAAYDVEIQDALDLTVFDVTDVTDIVINATEGDYEDTAADPAEGTANTDTINGFDPIAVNDADNDSTTGDFGVRGHDDVLNADETISFTYTVPVIATLPAGTLLRNSVNIRGDKNDDGDDDDAGENVTSNITTQIVPQVYGVTVTDTGVNGAAGVNDGGDDDSLPNDTQQVNTAASGEQVLFKNIITNNGNGTDTFELTAVNGNFPAGTVFSFWQADGTTALLDTNDDGAVDTGPMAAGEVKTIMIKAQLPAGAYDGDGSNAGSFTATVAATSAGDATTFDDATEELLTITAPMVDLSNEAAVGASTPDGNPLTNEDAYPVVGSESPTTTYDAAPGVAVNIPLTIQNDSGVPDSFQLTAGGSWNGAVLGGMPTGWSYVFKSTAGNTITTTPAVSAGGSYSFYLKVTVPSTAVYALADYSSDFDGDATVETIDGSSPADGDGDYPIFIRVVSTNTGASDIKLDAIDVTDSEKVTLQANQTGQIQPGGSIAYPHTLRNDGNTVEAFTLSAVNSLSASGWGNNILVDTTGDGSGNKPFSTLAITDSVFYTDAAGAYVSQVFGQTVANSLVFAPGEKLAISVLEFAPSSAPDGTLDILTITATYNAGASKVVNIDQTTVIQGQIRLSKTVAVDAACNGVADEAFAVEAASKANPEECVSWRLVVTNEGTAAADDVVIYDTVPAFSDYVPGSLLSGAGDFGTTANPGASLIAHTDADDAEARADGYNAKVVGDSITFELGTIASGASVTLQFQTKVQ</sequence>
<reference evidence="3" key="1">
    <citation type="submission" date="2016-11" db="EMBL/GenBank/DDBJ databases">
        <authorList>
            <person name="Varghese N."/>
            <person name="Submissions S."/>
        </authorList>
    </citation>
    <scope>NUCLEOTIDE SEQUENCE [LARGE SCALE GENOMIC DNA]</scope>
    <source>
        <strain evidence="3">DSM 16219</strain>
    </source>
</reference>
<gene>
    <name evidence="2" type="ORF">SAMN02745216_02443</name>
</gene>
<dbReference type="AlphaFoldDB" id="A0A1M6MUR6"/>
<keyword evidence="3" id="KW-1185">Reference proteome</keyword>
<name>A0A1M6MUR6_9BACT</name>
<keyword evidence="1" id="KW-0732">Signal</keyword>
<dbReference type="Proteomes" id="UP000183994">
    <property type="component" value="Unassembled WGS sequence"/>
</dbReference>
<evidence type="ECO:0000313" key="3">
    <source>
        <dbReference type="Proteomes" id="UP000183994"/>
    </source>
</evidence>
<accession>A0A1M6MUR6</accession>
<dbReference type="NCBIfam" id="TIGR01451">
    <property type="entry name" value="B_ant_repeat"/>
    <property type="match status" value="2"/>
</dbReference>
<feature type="signal peptide" evidence="1">
    <location>
        <begin position="1"/>
        <end position="31"/>
    </location>
</feature>
<dbReference type="STRING" id="1121393.SAMN02745216_02443"/>
<dbReference type="OrthoDB" id="28777at2"/>
<proteinExistence type="predicted"/>